<organism evidence="2 3">
    <name type="scientific">Pleurodeles waltl</name>
    <name type="common">Iberian ribbed newt</name>
    <dbReference type="NCBI Taxonomy" id="8319"/>
    <lineage>
        <taxon>Eukaryota</taxon>
        <taxon>Metazoa</taxon>
        <taxon>Chordata</taxon>
        <taxon>Craniata</taxon>
        <taxon>Vertebrata</taxon>
        <taxon>Euteleostomi</taxon>
        <taxon>Amphibia</taxon>
        <taxon>Batrachia</taxon>
        <taxon>Caudata</taxon>
        <taxon>Salamandroidea</taxon>
        <taxon>Salamandridae</taxon>
        <taxon>Pleurodelinae</taxon>
        <taxon>Pleurodeles</taxon>
    </lineage>
</organism>
<sequence>MESLDEPGAAVSHVSWAGTPASLRRGPQVRGVAAGAEKWAVRMRATEPGEYLGAEAGQQGEVRCPRL</sequence>
<dbReference type="Proteomes" id="UP001066276">
    <property type="component" value="Chromosome 3_2"/>
</dbReference>
<feature type="region of interest" description="Disordered" evidence="1">
    <location>
        <begin position="1"/>
        <end position="29"/>
    </location>
</feature>
<comment type="caution">
    <text evidence="2">The sequence shown here is derived from an EMBL/GenBank/DDBJ whole genome shotgun (WGS) entry which is preliminary data.</text>
</comment>
<proteinExistence type="predicted"/>
<gene>
    <name evidence="2" type="ORF">NDU88_002856</name>
</gene>
<evidence type="ECO:0000313" key="3">
    <source>
        <dbReference type="Proteomes" id="UP001066276"/>
    </source>
</evidence>
<protein>
    <submittedName>
        <fullName evidence="2">Uncharacterized protein</fullName>
    </submittedName>
</protein>
<evidence type="ECO:0000256" key="1">
    <source>
        <dbReference type="SAM" id="MobiDB-lite"/>
    </source>
</evidence>
<dbReference type="EMBL" id="JANPWB010000006">
    <property type="protein sequence ID" value="KAJ1177603.1"/>
    <property type="molecule type" value="Genomic_DNA"/>
</dbReference>
<name>A0AAV7TLW3_PLEWA</name>
<accession>A0AAV7TLW3</accession>
<evidence type="ECO:0000313" key="2">
    <source>
        <dbReference type="EMBL" id="KAJ1177603.1"/>
    </source>
</evidence>
<dbReference type="AlphaFoldDB" id="A0AAV7TLW3"/>
<keyword evidence="3" id="KW-1185">Reference proteome</keyword>
<reference evidence="2" key="1">
    <citation type="journal article" date="2022" name="bioRxiv">
        <title>Sequencing and chromosome-scale assembly of the giantPleurodeles waltlgenome.</title>
        <authorList>
            <person name="Brown T."/>
            <person name="Elewa A."/>
            <person name="Iarovenko S."/>
            <person name="Subramanian E."/>
            <person name="Araus A.J."/>
            <person name="Petzold A."/>
            <person name="Susuki M."/>
            <person name="Suzuki K.-i.T."/>
            <person name="Hayashi T."/>
            <person name="Toyoda A."/>
            <person name="Oliveira C."/>
            <person name="Osipova E."/>
            <person name="Leigh N.D."/>
            <person name="Simon A."/>
            <person name="Yun M.H."/>
        </authorList>
    </citation>
    <scope>NUCLEOTIDE SEQUENCE</scope>
    <source>
        <strain evidence="2">20211129_DDA</strain>
        <tissue evidence="2">Liver</tissue>
    </source>
</reference>